<dbReference type="RefSeq" id="WP_302877758.1">
    <property type="nucleotide sequence ID" value="NZ_JAUMKJ010000007.1"/>
</dbReference>
<dbReference type="EMBL" id="JAUMKJ010000007">
    <property type="protein sequence ID" value="MDO3676752.1"/>
    <property type="molecule type" value="Genomic_DNA"/>
</dbReference>
<gene>
    <name evidence="1" type="ORF">Q3C12_07030</name>
</gene>
<keyword evidence="2" id="KW-1185">Reference proteome</keyword>
<organism evidence="1 2">
    <name type="scientific">Paenibacillus ehimensis</name>
    <dbReference type="NCBI Taxonomy" id="79264"/>
    <lineage>
        <taxon>Bacteria</taxon>
        <taxon>Bacillati</taxon>
        <taxon>Bacillota</taxon>
        <taxon>Bacilli</taxon>
        <taxon>Bacillales</taxon>
        <taxon>Paenibacillaceae</taxon>
        <taxon>Paenibacillus</taxon>
    </lineage>
</organism>
<name>A0ABT8V5M3_9BACL</name>
<evidence type="ECO:0008006" key="3">
    <source>
        <dbReference type="Google" id="ProtNLM"/>
    </source>
</evidence>
<proteinExistence type="predicted"/>
<accession>A0ABT8V5M3</accession>
<evidence type="ECO:0000313" key="1">
    <source>
        <dbReference type="EMBL" id="MDO3676752.1"/>
    </source>
</evidence>
<comment type="caution">
    <text evidence="1">The sequence shown here is derived from an EMBL/GenBank/DDBJ whole genome shotgun (WGS) entry which is preliminary data.</text>
</comment>
<evidence type="ECO:0000313" key="2">
    <source>
        <dbReference type="Proteomes" id="UP001168883"/>
    </source>
</evidence>
<sequence>MFNFLHNFAAQRKNRPWVWTVVFVIAMRQDGDDEGLFAITAG</sequence>
<dbReference type="Proteomes" id="UP001168883">
    <property type="component" value="Unassembled WGS sequence"/>
</dbReference>
<reference evidence="1" key="1">
    <citation type="submission" date="2023-07" db="EMBL/GenBank/DDBJ databases">
        <authorList>
            <person name="Aktuganov G."/>
            <person name="Boyko T."/>
            <person name="Delegan Y."/>
            <person name="Galimzianova N."/>
            <person name="Gilvanova E."/>
            <person name="Korobov V."/>
            <person name="Kuzmina L."/>
            <person name="Melentiev A."/>
            <person name="Milman P."/>
            <person name="Ryabova A."/>
            <person name="Stupak E."/>
            <person name="Yasakov T."/>
            <person name="Zharikova N."/>
            <person name="Zhurenko E."/>
        </authorList>
    </citation>
    <scope>NUCLEOTIDE SEQUENCE</scope>
    <source>
        <strain evidence="1">IB-739</strain>
    </source>
</reference>
<protein>
    <recommendedName>
        <fullName evidence="3">Transposase</fullName>
    </recommendedName>
</protein>